<proteinExistence type="inferred from homology"/>
<dbReference type="InterPro" id="IPR006015">
    <property type="entry name" value="Universal_stress_UspA"/>
</dbReference>
<keyword evidence="3" id="KW-0067">ATP-binding</keyword>
<accession>A0A7I9Y150</accession>
<keyword evidence="2" id="KW-0547">Nucleotide-binding</keyword>
<comment type="similarity">
    <text evidence="1">Belongs to the universal stress protein A family.</text>
</comment>
<sequence>MSSAVAQPGIVVGIDGAAHSHAALRWGAREAVLRNTALTLVYVAASPQPKLQAHRVLEEAVRFVEDMTDEHTRPPINSELISGAPVPALVDLSRKADLIVAGCRGQRAVRRLPFGSVLPGLVHYAHCPVAVIHSEASLPLQGPVLVGIHGSPASEPATALAFDEASRRGAELIALYAWTDAEVPALANREWTGLTRRSWSALQSAAEKTLAERLAGWQERYPDVTVQRMVVVNRPAERLLEHAGSAQLVVVGSPGRSGFAGMVLGSVCTTVLRTVCTPVIVARQR</sequence>
<dbReference type="InterPro" id="IPR014729">
    <property type="entry name" value="Rossmann-like_a/b/a_fold"/>
</dbReference>
<dbReference type="RefSeq" id="WP_163758733.1">
    <property type="nucleotide sequence ID" value="NZ_BLKW01000004.1"/>
</dbReference>
<dbReference type="SUPFAM" id="SSF52402">
    <property type="entry name" value="Adenine nucleotide alpha hydrolases-like"/>
    <property type="match status" value="2"/>
</dbReference>
<evidence type="ECO:0000313" key="6">
    <source>
        <dbReference type="Proteomes" id="UP000465361"/>
    </source>
</evidence>
<dbReference type="Gene3D" id="3.40.50.620">
    <property type="entry name" value="HUPs"/>
    <property type="match status" value="2"/>
</dbReference>
<organism evidence="5 6">
    <name type="scientific">Mycobacterium botniense</name>
    <dbReference type="NCBI Taxonomy" id="84962"/>
    <lineage>
        <taxon>Bacteria</taxon>
        <taxon>Bacillati</taxon>
        <taxon>Actinomycetota</taxon>
        <taxon>Actinomycetes</taxon>
        <taxon>Mycobacteriales</taxon>
        <taxon>Mycobacteriaceae</taxon>
        <taxon>Mycobacterium</taxon>
    </lineage>
</organism>
<dbReference type="PANTHER" id="PTHR46268:SF27">
    <property type="entry name" value="UNIVERSAL STRESS PROTEIN RV2623"/>
    <property type="match status" value="1"/>
</dbReference>
<dbReference type="GO" id="GO:0005524">
    <property type="term" value="F:ATP binding"/>
    <property type="evidence" value="ECO:0007669"/>
    <property type="project" value="UniProtKB-KW"/>
</dbReference>
<comment type="caution">
    <text evidence="5">The sequence shown here is derived from an EMBL/GenBank/DDBJ whole genome shotgun (WGS) entry which is preliminary data.</text>
</comment>
<dbReference type="PRINTS" id="PR01438">
    <property type="entry name" value="UNVRSLSTRESS"/>
</dbReference>
<evidence type="ECO:0000256" key="2">
    <source>
        <dbReference type="ARBA" id="ARBA00022741"/>
    </source>
</evidence>
<evidence type="ECO:0000313" key="5">
    <source>
        <dbReference type="EMBL" id="GFG75788.1"/>
    </source>
</evidence>
<dbReference type="Pfam" id="PF00582">
    <property type="entry name" value="Usp"/>
    <property type="match status" value="2"/>
</dbReference>
<protein>
    <submittedName>
        <fullName evidence="5">Universal stress protein</fullName>
    </submittedName>
</protein>
<evidence type="ECO:0000256" key="1">
    <source>
        <dbReference type="ARBA" id="ARBA00008791"/>
    </source>
</evidence>
<name>A0A7I9Y150_9MYCO</name>
<evidence type="ECO:0000256" key="3">
    <source>
        <dbReference type="ARBA" id="ARBA00022840"/>
    </source>
</evidence>
<keyword evidence="6" id="KW-1185">Reference proteome</keyword>
<feature type="domain" description="UspA" evidence="4">
    <location>
        <begin position="143"/>
        <end position="283"/>
    </location>
</feature>
<evidence type="ECO:0000259" key="4">
    <source>
        <dbReference type="Pfam" id="PF00582"/>
    </source>
</evidence>
<dbReference type="PANTHER" id="PTHR46268">
    <property type="entry name" value="STRESS RESPONSE PROTEIN NHAX"/>
    <property type="match status" value="1"/>
</dbReference>
<dbReference type="AlphaFoldDB" id="A0A7I9Y150"/>
<dbReference type="Proteomes" id="UP000465361">
    <property type="component" value="Unassembled WGS sequence"/>
</dbReference>
<reference evidence="5 6" key="1">
    <citation type="journal article" date="2019" name="Emerg. Microbes Infect.">
        <title>Comprehensive subspecies identification of 175 nontuberculous mycobacteria species based on 7547 genomic profiles.</title>
        <authorList>
            <person name="Matsumoto Y."/>
            <person name="Kinjo T."/>
            <person name="Motooka D."/>
            <person name="Nabeya D."/>
            <person name="Jung N."/>
            <person name="Uechi K."/>
            <person name="Horii T."/>
            <person name="Iida T."/>
            <person name="Fujita J."/>
            <person name="Nakamura S."/>
        </authorList>
    </citation>
    <scope>NUCLEOTIDE SEQUENCE [LARGE SCALE GENOMIC DNA]</scope>
    <source>
        <strain evidence="5 6">JCM 17322</strain>
    </source>
</reference>
<dbReference type="InterPro" id="IPR006016">
    <property type="entry name" value="UspA"/>
</dbReference>
<feature type="domain" description="UspA" evidence="4">
    <location>
        <begin position="10"/>
        <end position="133"/>
    </location>
</feature>
<gene>
    <name evidence="5" type="ORF">MBOT_31530</name>
</gene>
<dbReference type="EMBL" id="BLKW01000004">
    <property type="protein sequence ID" value="GFG75788.1"/>
    <property type="molecule type" value="Genomic_DNA"/>
</dbReference>